<evidence type="ECO:0000256" key="3">
    <source>
        <dbReference type="ARBA" id="ARBA00004173"/>
    </source>
</evidence>
<comment type="cofactor">
    <cofactor evidence="2">
        <name>Zn(2+)</name>
        <dbReference type="ChEBI" id="CHEBI:29105"/>
    </cofactor>
</comment>
<evidence type="ECO:0000256" key="5">
    <source>
        <dbReference type="ARBA" id="ARBA00011587"/>
    </source>
</evidence>
<keyword evidence="20" id="KW-1185">Reference proteome</keyword>
<evidence type="ECO:0000256" key="12">
    <source>
        <dbReference type="ARBA" id="ARBA00022946"/>
    </source>
</evidence>
<dbReference type="PANTHER" id="PTHR11851:SF116">
    <property type="entry name" value="CYTOCHROME B-C1 COMPLEX SUBUNIT 1, MITOCHONDRIAL"/>
    <property type="match status" value="1"/>
</dbReference>
<dbReference type="SUPFAM" id="SSF63411">
    <property type="entry name" value="LuxS/MPP-like metallohydrolase"/>
    <property type="match status" value="2"/>
</dbReference>
<comment type="subunit">
    <text evidence="5">Heterodimer of PMPCA (alpha) and PMPCB (beta) subunits, forming the mitochondrial processing protease (MPP) in which PMPCA is involved in substrate recognition and binding and PMPCB is the catalytic subunit.</text>
</comment>
<dbReference type="GO" id="GO:0004222">
    <property type="term" value="F:metalloendopeptidase activity"/>
    <property type="evidence" value="ECO:0007669"/>
    <property type="project" value="UniProtKB-EC"/>
</dbReference>
<reference evidence="19" key="1">
    <citation type="submission" date="2021-04" db="EMBL/GenBank/DDBJ databases">
        <authorList>
            <consortium name="Wellcome Sanger Institute Data Sharing"/>
        </authorList>
    </citation>
    <scope>NUCLEOTIDE SEQUENCE [LARGE SCALE GENOMIC DNA]</scope>
</reference>
<gene>
    <name evidence="19" type="primary">UQCRC1</name>
</gene>
<organism evidence="19 20">
    <name type="scientific">Anabas testudineus</name>
    <name type="common">Climbing perch</name>
    <name type="synonym">Anthias testudineus</name>
    <dbReference type="NCBI Taxonomy" id="64144"/>
    <lineage>
        <taxon>Eukaryota</taxon>
        <taxon>Metazoa</taxon>
        <taxon>Chordata</taxon>
        <taxon>Craniata</taxon>
        <taxon>Vertebrata</taxon>
        <taxon>Euteleostomi</taxon>
        <taxon>Actinopterygii</taxon>
        <taxon>Neopterygii</taxon>
        <taxon>Teleostei</taxon>
        <taxon>Neoteleostei</taxon>
        <taxon>Acanthomorphata</taxon>
        <taxon>Anabantaria</taxon>
        <taxon>Anabantiformes</taxon>
        <taxon>Anabantoidei</taxon>
        <taxon>Anabantidae</taxon>
        <taxon>Anabas</taxon>
    </lineage>
</organism>
<keyword evidence="14" id="KW-0496">Mitochondrion</keyword>
<keyword evidence="8" id="KW-0645">Protease</keyword>
<evidence type="ECO:0000313" key="20">
    <source>
        <dbReference type="Proteomes" id="UP000265040"/>
    </source>
</evidence>
<protein>
    <recommendedName>
        <fullName evidence="7">Mitochondrial-processing peptidase subunit beta</fullName>
        <ecNumber evidence="6">3.4.24.64</ecNumber>
    </recommendedName>
    <alternativeName>
        <fullName evidence="15">Beta-MPP</fullName>
    </alternativeName>
</protein>
<keyword evidence="9" id="KW-0479">Metal-binding</keyword>
<evidence type="ECO:0000259" key="17">
    <source>
        <dbReference type="Pfam" id="PF00675"/>
    </source>
</evidence>
<dbReference type="InterPro" id="IPR011765">
    <property type="entry name" value="Pept_M16_N"/>
</dbReference>
<accession>A0A7N6F9L0</accession>
<evidence type="ECO:0000256" key="11">
    <source>
        <dbReference type="ARBA" id="ARBA00022833"/>
    </source>
</evidence>
<evidence type="ECO:0000256" key="15">
    <source>
        <dbReference type="ARBA" id="ARBA00031018"/>
    </source>
</evidence>
<dbReference type="Pfam" id="PF05193">
    <property type="entry name" value="Peptidase_M16_C"/>
    <property type="match status" value="1"/>
</dbReference>
<evidence type="ECO:0000256" key="1">
    <source>
        <dbReference type="ARBA" id="ARBA00001098"/>
    </source>
</evidence>
<proteinExistence type="inferred from homology"/>
<reference evidence="19" key="2">
    <citation type="submission" date="2025-08" db="UniProtKB">
        <authorList>
            <consortium name="Ensembl"/>
        </authorList>
    </citation>
    <scope>IDENTIFICATION</scope>
</reference>
<evidence type="ECO:0000256" key="6">
    <source>
        <dbReference type="ARBA" id="ARBA00012299"/>
    </source>
</evidence>
<comment type="function">
    <text evidence="16">Catalytic subunit of the essential mitochondrial processing protease (MPP), which cleaves the mitochondrial sequence off newly imported precursors proteins. Preferentially, cleaves after an arginine at position P2. Required for PINK1 turnover by coupling PINK1 mitochondrial import and cleavage, which results in subsequent PINK1 proteolysis.</text>
</comment>
<evidence type="ECO:0000256" key="16">
    <source>
        <dbReference type="ARBA" id="ARBA00045433"/>
    </source>
</evidence>
<sequence>MNVNSTIKLQDFKITSGVSTSLASVSYAQSLLGVPETRLTALDNGLRVASEETGHATCTVGLWISAGSRYESEKNNGAGFFLEHLAFKGTKKHPQTALEQQVESMGAHLSAYTSREHTAYYMKTLAKDLPKAVELLAEVVQSCSLNEAEIEQQRAVVLNELEEVEGNLQEVCLDLLHATAFQGTPLAQSVLGPPSNARNLTRQDLVDYINSHYKAPRMVLSAAGGVKHEELVSLAKDHFSGVSFQYEGDAVPVLSPCRFTGSEIRVRDDALPLAHIAIAVEGASAASPDIVPLMLANSIVGSYDLTYGGGKVGEICFCTGVFYKITSFVLSSHMQHLSSRLARLAVEENLCHSFQTFHCSYSDTGLLGIYFVSDKHHIDDMMHLAQNAWMNLCTTVTESDVARGKNALKASLVGQLNGTTPISDDIGRHILNYGRRIPLAEWDARIDAVTPKMVRDVCSKYIYDKCPAVAAVGPVEQLPDYNRMRSAMYWLRF</sequence>
<dbReference type="GO" id="GO:0006627">
    <property type="term" value="P:protein processing involved in protein targeting to mitochondrion"/>
    <property type="evidence" value="ECO:0007669"/>
    <property type="project" value="UniProtKB-ARBA"/>
</dbReference>
<dbReference type="GeneTree" id="ENSGT00940000158931"/>
<dbReference type="PANTHER" id="PTHR11851">
    <property type="entry name" value="METALLOPROTEASE"/>
    <property type="match status" value="1"/>
</dbReference>
<evidence type="ECO:0000256" key="7">
    <source>
        <dbReference type="ARBA" id="ARBA00020510"/>
    </source>
</evidence>
<evidence type="ECO:0000256" key="2">
    <source>
        <dbReference type="ARBA" id="ARBA00001947"/>
    </source>
</evidence>
<dbReference type="Ensembl" id="ENSATET00000070424.2">
    <property type="protein sequence ID" value="ENSATEP00000045001.1"/>
    <property type="gene ID" value="ENSATEG00000017132.3"/>
</dbReference>
<evidence type="ECO:0000313" key="19">
    <source>
        <dbReference type="Ensembl" id="ENSATEP00000045001.1"/>
    </source>
</evidence>
<keyword evidence="10" id="KW-0378">Hydrolase</keyword>
<dbReference type="InterPro" id="IPR007863">
    <property type="entry name" value="Peptidase_M16_C"/>
</dbReference>
<keyword evidence="11" id="KW-0862">Zinc</keyword>
<dbReference type="InterPro" id="IPR011249">
    <property type="entry name" value="Metalloenz_LuxS/M16"/>
</dbReference>
<name>A0A7N6F9L0_ANATE</name>
<dbReference type="Proteomes" id="UP000265040">
    <property type="component" value="Chromosome 5"/>
</dbReference>
<comment type="similarity">
    <text evidence="4">Belongs to the peptidase M16 family.</text>
</comment>
<dbReference type="FunFam" id="3.30.830.10:FF:000001">
    <property type="entry name" value="Mitochondrial-processing peptidase subunit beta, mitochondrial"/>
    <property type="match status" value="1"/>
</dbReference>
<evidence type="ECO:0000256" key="10">
    <source>
        <dbReference type="ARBA" id="ARBA00022801"/>
    </source>
</evidence>
<dbReference type="GO" id="GO:0005759">
    <property type="term" value="C:mitochondrial matrix"/>
    <property type="evidence" value="ECO:0007669"/>
    <property type="project" value="UniProtKB-ARBA"/>
</dbReference>
<comment type="subcellular location">
    <subcellularLocation>
        <location evidence="3">Mitochondrion</location>
    </subcellularLocation>
</comment>
<feature type="domain" description="Peptidase M16 C-terminal" evidence="18">
    <location>
        <begin position="199"/>
        <end position="408"/>
    </location>
</feature>
<evidence type="ECO:0000256" key="8">
    <source>
        <dbReference type="ARBA" id="ARBA00022670"/>
    </source>
</evidence>
<keyword evidence="13" id="KW-0482">Metalloprotease</keyword>
<evidence type="ECO:0000259" key="18">
    <source>
        <dbReference type="Pfam" id="PF05193"/>
    </source>
</evidence>
<evidence type="ECO:0000256" key="4">
    <source>
        <dbReference type="ARBA" id="ARBA00007261"/>
    </source>
</evidence>
<keyword evidence="12" id="KW-0809">Transit peptide</keyword>
<evidence type="ECO:0000256" key="13">
    <source>
        <dbReference type="ARBA" id="ARBA00023049"/>
    </source>
</evidence>
<comment type="catalytic activity">
    <reaction evidence="1">
        <text>Release of N-terminal transit peptides from precursor proteins imported into the mitochondrion, typically with Arg in position P2.</text>
        <dbReference type="EC" id="3.4.24.64"/>
    </reaction>
</comment>
<dbReference type="EC" id="3.4.24.64" evidence="6"/>
<dbReference type="GO" id="GO:0046872">
    <property type="term" value="F:metal ion binding"/>
    <property type="evidence" value="ECO:0007669"/>
    <property type="project" value="UniProtKB-KW"/>
</dbReference>
<dbReference type="Gene3D" id="3.30.830.10">
    <property type="entry name" value="Metalloenzyme, LuxS/M16 peptidase-like"/>
    <property type="match status" value="2"/>
</dbReference>
<dbReference type="InterPro" id="IPR050361">
    <property type="entry name" value="MPP/UQCRC_Complex"/>
</dbReference>
<feature type="domain" description="Peptidase M16 N-terminal" evidence="17">
    <location>
        <begin position="47"/>
        <end position="193"/>
    </location>
</feature>
<evidence type="ECO:0000256" key="14">
    <source>
        <dbReference type="ARBA" id="ARBA00023128"/>
    </source>
</evidence>
<dbReference type="AlphaFoldDB" id="A0A7N6F9L0"/>
<dbReference type="FunFam" id="3.30.830.10:FF:000002">
    <property type="entry name" value="Mitochondrial-processing peptidase subunit beta"/>
    <property type="match status" value="1"/>
</dbReference>
<evidence type="ECO:0000256" key="9">
    <source>
        <dbReference type="ARBA" id="ARBA00022723"/>
    </source>
</evidence>
<reference evidence="19" key="3">
    <citation type="submission" date="2025-09" db="UniProtKB">
        <authorList>
            <consortium name="Ensembl"/>
        </authorList>
    </citation>
    <scope>IDENTIFICATION</scope>
</reference>
<dbReference type="Pfam" id="PF00675">
    <property type="entry name" value="Peptidase_M16"/>
    <property type="match status" value="1"/>
</dbReference>